<protein>
    <submittedName>
        <fullName evidence="2">Uncharacterized protein</fullName>
    </submittedName>
</protein>
<evidence type="ECO:0000313" key="2">
    <source>
        <dbReference type="EMBL" id="KAF4465297.1"/>
    </source>
</evidence>
<feature type="compositionally biased region" description="Polar residues" evidence="1">
    <location>
        <begin position="115"/>
        <end position="124"/>
    </location>
</feature>
<reference evidence="2 3" key="1">
    <citation type="submission" date="2020-01" db="EMBL/GenBank/DDBJ databases">
        <title>Identification and distribution of gene clusters putatively required for synthesis of sphingolipid metabolism inhibitors in phylogenetically diverse species of the filamentous fungus Fusarium.</title>
        <authorList>
            <person name="Kim H.-S."/>
            <person name="Busman M."/>
            <person name="Brown D.W."/>
            <person name="Divon H."/>
            <person name="Uhlig S."/>
            <person name="Proctor R.H."/>
        </authorList>
    </citation>
    <scope>NUCLEOTIDE SEQUENCE [LARGE SCALE GENOMIC DNA]</scope>
    <source>
        <strain evidence="2 3">NRRL 20459</strain>
    </source>
</reference>
<proteinExistence type="predicted"/>
<dbReference type="EMBL" id="JAADYS010001057">
    <property type="protein sequence ID" value="KAF4465297.1"/>
    <property type="molecule type" value="Genomic_DNA"/>
</dbReference>
<feature type="compositionally biased region" description="Basic and acidic residues" evidence="1">
    <location>
        <begin position="127"/>
        <end position="164"/>
    </location>
</feature>
<comment type="caution">
    <text evidence="2">The sequence shown here is derived from an EMBL/GenBank/DDBJ whole genome shotgun (WGS) entry which is preliminary data.</text>
</comment>
<feature type="compositionally biased region" description="Basic and acidic residues" evidence="1">
    <location>
        <begin position="1"/>
        <end position="11"/>
    </location>
</feature>
<sequence>MVAEQERDIEHGTASPGKARPIPLRDVTQQGIVVHWVPLGMSPCEWVSRRLSLSMSPKVCLSLSLSPSLSLPVSSIGITDYDRISSHGVKAGRALVQLMRFLTRPFIPPRIGDEVSQSSPQIPSGLSDKEHPIEAAAGRRDPLCQHSVRDSERAEEKGAQSETP</sequence>
<name>A0A8H4LC11_9HYPO</name>
<feature type="region of interest" description="Disordered" evidence="1">
    <location>
        <begin position="110"/>
        <end position="164"/>
    </location>
</feature>
<organism evidence="2 3">
    <name type="scientific">Fusarium albosuccineum</name>
    <dbReference type="NCBI Taxonomy" id="1237068"/>
    <lineage>
        <taxon>Eukaryota</taxon>
        <taxon>Fungi</taxon>
        <taxon>Dikarya</taxon>
        <taxon>Ascomycota</taxon>
        <taxon>Pezizomycotina</taxon>
        <taxon>Sordariomycetes</taxon>
        <taxon>Hypocreomycetidae</taxon>
        <taxon>Hypocreales</taxon>
        <taxon>Nectriaceae</taxon>
        <taxon>Fusarium</taxon>
        <taxon>Fusarium decemcellulare species complex</taxon>
    </lineage>
</organism>
<gene>
    <name evidence="2" type="ORF">FALBO_7853</name>
</gene>
<feature type="region of interest" description="Disordered" evidence="1">
    <location>
        <begin position="1"/>
        <end position="22"/>
    </location>
</feature>
<evidence type="ECO:0000313" key="3">
    <source>
        <dbReference type="Proteomes" id="UP000554235"/>
    </source>
</evidence>
<keyword evidence="3" id="KW-1185">Reference proteome</keyword>
<dbReference type="AlphaFoldDB" id="A0A8H4LC11"/>
<accession>A0A8H4LC11</accession>
<dbReference type="Proteomes" id="UP000554235">
    <property type="component" value="Unassembled WGS sequence"/>
</dbReference>
<evidence type="ECO:0000256" key="1">
    <source>
        <dbReference type="SAM" id="MobiDB-lite"/>
    </source>
</evidence>